<accession>A0ABD2NIT1</accession>
<sequence length="72" mass="8363">MQSHASSKANHKNVIKNKVTKKTKLIDDLQSKLSDRERQLNELKRLEYVSIAESNKDRIDMRNLASELVILK</sequence>
<feature type="non-terminal residue" evidence="1">
    <location>
        <position position="72"/>
    </location>
</feature>
<dbReference type="EMBL" id="JABFTP020000103">
    <property type="protein sequence ID" value="KAL3278300.1"/>
    <property type="molecule type" value="Genomic_DNA"/>
</dbReference>
<evidence type="ECO:0000313" key="1">
    <source>
        <dbReference type="EMBL" id="KAL3278300.1"/>
    </source>
</evidence>
<reference evidence="1 2" key="1">
    <citation type="journal article" date="2021" name="BMC Biol.">
        <title>Horizontally acquired antibacterial genes associated with adaptive radiation of ladybird beetles.</title>
        <authorList>
            <person name="Li H.S."/>
            <person name="Tang X.F."/>
            <person name="Huang Y.H."/>
            <person name="Xu Z.Y."/>
            <person name="Chen M.L."/>
            <person name="Du X.Y."/>
            <person name="Qiu B.Y."/>
            <person name="Chen P.T."/>
            <person name="Zhang W."/>
            <person name="Slipinski A."/>
            <person name="Escalona H.E."/>
            <person name="Waterhouse R.M."/>
            <person name="Zwick A."/>
            <person name="Pang H."/>
        </authorList>
    </citation>
    <scope>NUCLEOTIDE SEQUENCE [LARGE SCALE GENOMIC DNA]</scope>
    <source>
        <strain evidence="1">SYSU2018</strain>
    </source>
</reference>
<proteinExistence type="predicted"/>
<keyword evidence="2" id="KW-1185">Reference proteome</keyword>
<gene>
    <name evidence="1" type="ORF">HHI36_013633</name>
</gene>
<protein>
    <submittedName>
        <fullName evidence="1">Uncharacterized protein</fullName>
    </submittedName>
</protein>
<comment type="caution">
    <text evidence="1">The sequence shown here is derived from an EMBL/GenBank/DDBJ whole genome shotgun (WGS) entry which is preliminary data.</text>
</comment>
<name>A0ABD2NIT1_9CUCU</name>
<dbReference type="AlphaFoldDB" id="A0ABD2NIT1"/>
<evidence type="ECO:0000313" key="2">
    <source>
        <dbReference type="Proteomes" id="UP001516400"/>
    </source>
</evidence>
<dbReference type="Proteomes" id="UP001516400">
    <property type="component" value="Unassembled WGS sequence"/>
</dbReference>
<organism evidence="1 2">
    <name type="scientific">Cryptolaemus montrouzieri</name>
    <dbReference type="NCBI Taxonomy" id="559131"/>
    <lineage>
        <taxon>Eukaryota</taxon>
        <taxon>Metazoa</taxon>
        <taxon>Ecdysozoa</taxon>
        <taxon>Arthropoda</taxon>
        <taxon>Hexapoda</taxon>
        <taxon>Insecta</taxon>
        <taxon>Pterygota</taxon>
        <taxon>Neoptera</taxon>
        <taxon>Endopterygota</taxon>
        <taxon>Coleoptera</taxon>
        <taxon>Polyphaga</taxon>
        <taxon>Cucujiformia</taxon>
        <taxon>Coccinelloidea</taxon>
        <taxon>Coccinellidae</taxon>
        <taxon>Scymninae</taxon>
        <taxon>Scymnini</taxon>
        <taxon>Cryptolaemus</taxon>
    </lineage>
</organism>